<dbReference type="InterPro" id="IPR046867">
    <property type="entry name" value="AldOxase/xan_DH_MoCoBD2"/>
</dbReference>
<evidence type="ECO:0000259" key="1">
    <source>
        <dbReference type="SMART" id="SM01008"/>
    </source>
</evidence>
<dbReference type="InterPro" id="IPR008274">
    <property type="entry name" value="AldOxase/xan_DH_MoCoBD1"/>
</dbReference>
<dbReference type="Pfam" id="PF02738">
    <property type="entry name" value="MoCoBD_1"/>
    <property type="match status" value="1"/>
</dbReference>
<sequence>MLGLYNTPDQRNLLDQTRQGIIGKPLNRPEGPLKVAGAAPYSAEYQIPDCVEGVLVTATIAQGKVTAIHREAVMDLPGVLGVFSEKAMLRRPAQGTAGQAPAQDVRQIDYFGQPVALVVAETFEQATHAAKLLRVEYEESADTPLDPREAESEPAQKPIVLGDLDAAMRDAAHSVDLTYETEGHASAAMEPHVSIAQWDGDRLTIWGSYQMVGHNVKELADSLRIAPGKVRIRSAYVGGGFGSKLGISHDAIAAAIAARELDRPVRVVLSRQQVFQTIMRRSETRQRVRLAADAGGRLIGLGHEAWVSNLPEEEFAEPVTQATEFLYGGENRKLAVNIARICRMTAGSVRAPGEAVGMQALEAAMDELAEKIGLDPIVLRKRNLPATQPGTSTPYSSRMLTEALDQGARAFGWDRRKPRPCMTRDGDWWIGMGVASAARVNMLRPAAARVRLEPDGSLRVESDQTDIGTGSYAILGQIAGEMLGVPIDRVTVTLGDSELPTGAGSGGSFGATSTGSAVFRACETIRERLAYQLGVKPDALEIRDGIASGDGKTASVTDLLAGSAIEEIGRIKPGKTSQDYAQGSYGAFFAEVGVNAWTGEIRMRRMLGAFGFGRVLNAKTAGSQCLGGMVWGIGNALTEELVFDLRNGHLVNHDLAEYHVPVHADVPDVQVILLEERDAPASPLQAKGVGELGICGAAGAIANAVYNACGIRLRSFPMTLDKLLADLPDPMRQPE</sequence>
<dbReference type="Pfam" id="PF01315">
    <property type="entry name" value="Ald_Xan_dh_C"/>
    <property type="match status" value="1"/>
</dbReference>
<organism evidence="2 3">
    <name type="scientific">Paracoccus yeei</name>
    <dbReference type="NCBI Taxonomy" id="147645"/>
    <lineage>
        <taxon>Bacteria</taxon>
        <taxon>Pseudomonadati</taxon>
        <taxon>Pseudomonadota</taxon>
        <taxon>Alphaproteobacteria</taxon>
        <taxon>Rhodobacterales</taxon>
        <taxon>Paracoccaceae</taxon>
        <taxon>Paracoccus</taxon>
    </lineage>
</organism>
<dbReference type="EMBL" id="CP020442">
    <property type="protein sequence ID" value="ARC35730.1"/>
    <property type="molecule type" value="Genomic_DNA"/>
</dbReference>
<dbReference type="KEGG" id="pye:A6J80_04450"/>
<feature type="domain" description="Aldehyde oxidase/xanthine dehydrogenase a/b hammerhead" evidence="1">
    <location>
        <begin position="36"/>
        <end position="141"/>
    </location>
</feature>
<dbReference type="Pfam" id="PF20256">
    <property type="entry name" value="MoCoBD_2"/>
    <property type="match status" value="1"/>
</dbReference>
<dbReference type="AlphaFoldDB" id="A0A1V0GPJ9"/>
<dbReference type="SMART" id="SM01008">
    <property type="entry name" value="Ald_Xan_dh_C"/>
    <property type="match status" value="1"/>
</dbReference>
<dbReference type="Gene3D" id="3.30.365.10">
    <property type="entry name" value="Aldehyde oxidase/xanthine dehydrogenase, molybdopterin binding domain"/>
    <property type="match status" value="4"/>
</dbReference>
<gene>
    <name evidence="2" type="ORF">A6J80_04450</name>
</gene>
<dbReference type="InterPro" id="IPR036856">
    <property type="entry name" value="Ald_Oxase/Xan_DH_a/b_sf"/>
</dbReference>
<protein>
    <submittedName>
        <fullName evidence="2">Xanthine dehydrogenase family protein molybdopterin-binding subunit</fullName>
    </submittedName>
</protein>
<dbReference type="Gene3D" id="3.90.1170.50">
    <property type="entry name" value="Aldehyde oxidase/xanthine dehydrogenase, a/b hammerhead"/>
    <property type="match status" value="1"/>
</dbReference>
<dbReference type="InterPro" id="IPR016208">
    <property type="entry name" value="Ald_Oxase/xanthine_DH-like"/>
</dbReference>
<dbReference type="STRING" id="147645.A6J80_04450"/>
<dbReference type="InterPro" id="IPR037165">
    <property type="entry name" value="AldOxase/xan_DH_Mopterin-bd_sf"/>
</dbReference>
<keyword evidence="3" id="KW-1185">Reference proteome</keyword>
<evidence type="ECO:0000313" key="2">
    <source>
        <dbReference type="EMBL" id="ARC35730.1"/>
    </source>
</evidence>
<dbReference type="SUPFAM" id="SSF54665">
    <property type="entry name" value="CO dehydrogenase molybdoprotein N-domain-like"/>
    <property type="match status" value="1"/>
</dbReference>
<proteinExistence type="predicted"/>
<dbReference type="GO" id="GO:0016491">
    <property type="term" value="F:oxidoreductase activity"/>
    <property type="evidence" value="ECO:0007669"/>
    <property type="project" value="InterPro"/>
</dbReference>
<reference evidence="2" key="1">
    <citation type="submission" date="2017-12" db="EMBL/GenBank/DDBJ databases">
        <title>FDA dAtabase for Regulatory Grade micrObial Sequences (FDA-ARGOS): Supporting development and validation of Infectious Disease Dx tests.</title>
        <authorList>
            <person name="Campos J."/>
            <person name="Goldberg B."/>
            <person name="Tallon L."/>
            <person name="Sadzewicz L."/>
            <person name="Sengamalay N."/>
            <person name="Ott S."/>
            <person name="Godinez A."/>
            <person name="Nagaraj S."/>
            <person name="Vyas G."/>
            <person name="Aluvathingal J."/>
            <person name="Nadendla S."/>
            <person name="Geyer C."/>
            <person name="Nandy P."/>
            <person name="Hobson J."/>
            <person name="Sichtig H."/>
        </authorList>
    </citation>
    <scope>NUCLEOTIDE SEQUENCE</scope>
    <source>
        <strain evidence="2">FDAARGOS_252</strain>
    </source>
</reference>
<dbReference type="PANTHER" id="PTHR11908:SF123">
    <property type="entry name" value="ALDEHYDE OXIDOREDUCTASE MOLYBDENUM-BINDING SUBUNIT PAOC"/>
    <property type="match status" value="1"/>
</dbReference>
<evidence type="ECO:0000313" key="3">
    <source>
        <dbReference type="Proteomes" id="UP000191257"/>
    </source>
</evidence>
<dbReference type="Proteomes" id="UP000191257">
    <property type="component" value="Chromosome"/>
</dbReference>
<accession>A0A1V0GPJ9</accession>
<name>A0A1V0GPJ9_9RHOB</name>
<dbReference type="eggNOG" id="COG1529">
    <property type="taxonomic scope" value="Bacteria"/>
</dbReference>
<dbReference type="RefSeq" id="WP_080620648.1">
    <property type="nucleotide sequence ID" value="NZ_CAWMZI010000001.1"/>
</dbReference>
<dbReference type="InterPro" id="IPR000674">
    <property type="entry name" value="Ald_Oxase/Xan_DH_a/b"/>
</dbReference>
<dbReference type="SUPFAM" id="SSF56003">
    <property type="entry name" value="Molybdenum cofactor-binding domain"/>
    <property type="match status" value="1"/>
</dbReference>
<dbReference type="PANTHER" id="PTHR11908">
    <property type="entry name" value="XANTHINE DEHYDROGENASE"/>
    <property type="match status" value="1"/>
</dbReference>
<dbReference type="GO" id="GO:0005506">
    <property type="term" value="F:iron ion binding"/>
    <property type="evidence" value="ECO:0007669"/>
    <property type="project" value="InterPro"/>
</dbReference>